<feature type="region of interest" description="Disordered" evidence="1">
    <location>
        <begin position="517"/>
        <end position="545"/>
    </location>
</feature>
<evidence type="ECO:0000313" key="4">
    <source>
        <dbReference type="Proteomes" id="UP000265200"/>
    </source>
</evidence>
<dbReference type="PANTHER" id="PTHR47272">
    <property type="entry name" value="DDE_TNP_1_7 DOMAIN-CONTAINING PROTEIN"/>
    <property type="match status" value="1"/>
</dbReference>
<feature type="domain" description="PiggyBac transposable element-derived protein" evidence="2">
    <location>
        <begin position="126"/>
        <end position="479"/>
    </location>
</feature>
<organism evidence="3 4">
    <name type="scientific">Oryzias latipes</name>
    <name type="common">Japanese rice fish</name>
    <name type="synonym">Japanese killifish</name>
    <dbReference type="NCBI Taxonomy" id="8090"/>
    <lineage>
        <taxon>Eukaryota</taxon>
        <taxon>Metazoa</taxon>
        <taxon>Chordata</taxon>
        <taxon>Craniata</taxon>
        <taxon>Vertebrata</taxon>
        <taxon>Euteleostomi</taxon>
        <taxon>Actinopterygii</taxon>
        <taxon>Neopterygii</taxon>
        <taxon>Teleostei</taxon>
        <taxon>Neoteleostei</taxon>
        <taxon>Acanthomorphata</taxon>
        <taxon>Ovalentaria</taxon>
        <taxon>Atherinomorphae</taxon>
        <taxon>Beloniformes</taxon>
        <taxon>Adrianichthyidae</taxon>
        <taxon>Oryziinae</taxon>
        <taxon>Oryzias</taxon>
    </lineage>
</organism>
<protein>
    <recommendedName>
        <fullName evidence="2">PiggyBac transposable element-derived protein domain-containing protein</fullName>
    </recommendedName>
</protein>
<evidence type="ECO:0000259" key="2">
    <source>
        <dbReference type="Pfam" id="PF13843"/>
    </source>
</evidence>
<evidence type="ECO:0000313" key="3">
    <source>
        <dbReference type="Ensembl" id="ENSORLP00015026797.1"/>
    </source>
</evidence>
<reference evidence="3" key="4">
    <citation type="submission" date="2025-09" db="UniProtKB">
        <authorList>
            <consortium name="Ensembl"/>
        </authorList>
    </citation>
    <scope>IDENTIFICATION</scope>
    <source>
        <strain evidence="3">HSOK</strain>
    </source>
</reference>
<reference key="1">
    <citation type="journal article" date="2007" name="Nature">
        <title>The medaka draft genome and insights into vertebrate genome evolution.</title>
        <authorList>
            <person name="Kasahara M."/>
            <person name="Naruse K."/>
            <person name="Sasaki S."/>
            <person name="Nakatani Y."/>
            <person name="Qu W."/>
            <person name="Ahsan B."/>
            <person name="Yamada T."/>
            <person name="Nagayasu Y."/>
            <person name="Doi K."/>
            <person name="Kasai Y."/>
            <person name="Jindo T."/>
            <person name="Kobayashi D."/>
            <person name="Shimada A."/>
            <person name="Toyoda A."/>
            <person name="Kuroki Y."/>
            <person name="Fujiyama A."/>
            <person name="Sasaki T."/>
            <person name="Shimizu A."/>
            <person name="Asakawa S."/>
            <person name="Shimizu N."/>
            <person name="Hashimoto S."/>
            <person name="Yang J."/>
            <person name="Lee Y."/>
            <person name="Matsushima K."/>
            <person name="Sugano S."/>
            <person name="Sakaizumi M."/>
            <person name="Narita T."/>
            <person name="Ohishi K."/>
            <person name="Haga S."/>
            <person name="Ohta F."/>
            <person name="Nomoto H."/>
            <person name="Nogata K."/>
            <person name="Morishita T."/>
            <person name="Endo T."/>
            <person name="Shin-I T."/>
            <person name="Takeda H."/>
            <person name="Morishita S."/>
            <person name="Kohara Y."/>
        </authorList>
    </citation>
    <scope>NUCLEOTIDE SEQUENCE [LARGE SCALE GENOMIC DNA]</scope>
    <source>
        <strain>Hd-rR</strain>
    </source>
</reference>
<evidence type="ECO:0000256" key="1">
    <source>
        <dbReference type="SAM" id="MobiDB-lite"/>
    </source>
</evidence>
<name>A0A3P9J3H4_ORYLA</name>
<reference evidence="3" key="3">
    <citation type="submission" date="2025-08" db="UniProtKB">
        <authorList>
            <consortium name="Ensembl"/>
        </authorList>
    </citation>
    <scope>IDENTIFICATION</scope>
    <source>
        <strain evidence="3">HSOK</strain>
    </source>
</reference>
<sequence>MKDWTAQGPDIIYAYWLKKLTSLHERLAAQMNQLLRDGTDPEWQTELRTILIQKDASKGAVPSNYRPITCLSTTWKLMKIRMKHHRKMFHAYPVGEHPTIPTSLITQNGRPAFQNQTILTNTSRCFFSEDILEVVVEQSNVYAIQCNTNKPLNLTTKELEQFMGTAVYMSLFGLPGTRMYWNKATRVSQVADTMALNRWEFIKKSLHFNNNEVRQGENVDPLHKIRPLVTHLTSKLQTIPVGEKLAVDEQMVPFKGRNSLKQYLPAKPKKWGYKILVLAGSDGVPDNFEIYTGRVVQPPELPHVGASGNVVLRLAQPIPKHQKHKLFFDNWFTSVPLILTLAQQGIHCAGTVRSNSLPDVSIMCDAELKRTGRGSFDQKTAMVGEPTLHAVKWYDNRSVSLLSDYIGAHPVTDVDRWDGKQKKVIRVPCPAVVREYNKNMGGVDLLDSLIALYRTKIRSKKWYHRLMFHFIDMTTVTAWLPYKRDCSSTGMSKEEQIRLYTFKSYIGESLCKRGKNLEHKRGRPSSTIAGEYKEKRRRGPATPIPVPDVRLDATAHWMVMDEKKGKRKVPGCKGTPKAKCQKCDVHLCFTSTSNCFLRFHTE</sequence>
<dbReference type="InterPro" id="IPR029526">
    <property type="entry name" value="PGBD"/>
</dbReference>
<dbReference type="AlphaFoldDB" id="A0A3P9J3H4"/>
<dbReference type="PANTHER" id="PTHR47272:SF1">
    <property type="entry name" value="PIGGYBAC TRANSPOSABLE ELEMENT-DERIVED PROTEIN 3-LIKE"/>
    <property type="match status" value="1"/>
</dbReference>
<reference evidence="3 4" key="2">
    <citation type="submission" date="2017-04" db="EMBL/GenBank/DDBJ databases">
        <title>CpG methylation of centromeres and impact of large insertions on vertebrate speciation.</title>
        <authorList>
            <person name="Ichikawa K."/>
            <person name="Yoshimura J."/>
            <person name="Morishita S."/>
        </authorList>
    </citation>
    <scope>NUCLEOTIDE SEQUENCE</scope>
    <source>
        <strain evidence="3 4">HSOK</strain>
    </source>
</reference>
<accession>A0A3P9J3H4</accession>
<dbReference type="Pfam" id="PF13843">
    <property type="entry name" value="DDE_Tnp_1_7"/>
    <property type="match status" value="1"/>
</dbReference>
<proteinExistence type="predicted"/>
<dbReference type="Proteomes" id="UP000265200">
    <property type="component" value="Chromosome 21"/>
</dbReference>
<dbReference type="Ensembl" id="ENSORLT00015001967.1">
    <property type="protein sequence ID" value="ENSORLP00015026797.1"/>
    <property type="gene ID" value="ENSORLG00015008560.1"/>
</dbReference>